<evidence type="ECO:0000259" key="4">
    <source>
        <dbReference type="PROSITE" id="PS51186"/>
    </source>
</evidence>
<protein>
    <recommendedName>
        <fullName evidence="8">NUDIX hydrolase</fullName>
    </recommendedName>
</protein>
<dbReference type="Pfam" id="PF00293">
    <property type="entry name" value="NUDIX"/>
    <property type="match status" value="1"/>
</dbReference>
<dbReference type="InterPro" id="IPR015797">
    <property type="entry name" value="NUDIX_hydrolase-like_dom_sf"/>
</dbReference>
<evidence type="ECO:0000256" key="3">
    <source>
        <dbReference type="ARBA" id="ARBA00038502"/>
    </source>
</evidence>
<evidence type="ECO:0000313" key="6">
    <source>
        <dbReference type="EMBL" id="GAA5150293.1"/>
    </source>
</evidence>
<proteinExistence type="inferred from homology"/>
<sequence>MTDVPTLTDGTVVVRAWRDGDVEPSVAGQDAEVDHWFGQPGGLTVEHQREVVERWRAEAREGRRISFVVALADDETVPVGNVELRRIDEHQAELSWWLYAGQRGRGSATRAVRVVVDWALTEAAQGGAGYSRVQARVEPENQRSMRVATRSGLRREGVQRVALGTGDRAETEAYVVLARLASDPPLSEPGAFRALLNSFLPRKRAIAQMLVRDESTPEPRVLLCGLTYKQDWDLPGGVVEVGESPHVAVAREVTEELALDIPAGPLLLTDWLPPWGGWDDALCLVFDGGTHPAALLEQVVPQAREIREAAFLTLDEVAERAADFTTRRVAAALARVGAAGDGPGYSESGRPV</sequence>
<dbReference type="PROSITE" id="PS51462">
    <property type="entry name" value="NUDIX"/>
    <property type="match status" value="1"/>
</dbReference>
<dbReference type="SUPFAM" id="SSF55811">
    <property type="entry name" value="Nudix"/>
    <property type="match status" value="1"/>
</dbReference>
<comment type="similarity">
    <text evidence="3">Belongs to the acetyltransferase family. RimJ subfamily.</text>
</comment>
<dbReference type="InterPro" id="IPR000182">
    <property type="entry name" value="GNAT_dom"/>
</dbReference>
<dbReference type="CDD" id="cd18876">
    <property type="entry name" value="NUDIX_Hydrolase"/>
    <property type="match status" value="1"/>
</dbReference>
<accession>A0ABP9PQ65</accession>
<dbReference type="Gene3D" id="3.90.79.10">
    <property type="entry name" value="Nucleoside Triphosphate Pyrophosphohydrolase"/>
    <property type="match status" value="1"/>
</dbReference>
<gene>
    <name evidence="6" type="ORF">GCM10023340_27090</name>
</gene>
<dbReference type="PROSITE" id="PS51186">
    <property type="entry name" value="GNAT"/>
    <property type="match status" value="1"/>
</dbReference>
<dbReference type="SUPFAM" id="SSF55729">
    <property type="entry name" value="Acyl-CoA N-acyltransferases (Nat)"/>
    <property type="match status" value="1"/>
</dbReference>
<reference evidence="7" key="1">
    <citation type="journal article" date="2019" name="Int. J. Syst. Evol. Microbiol.">
        <title>The Global Catalogue of Microorganisms (GCM) 10K type strain sequencing project: providing services to taxonomists for standard genome sequencing and annotation.</title>
        <authorList>
            <consortium name="The Broad Institute Genomics Platform"/>
            <consortium name="The Broad Institute Genome Sequencing Center for Infectious Disease"/>
            <person name="Wu L."/>
            <person name="Ma J."/>
        </authorList>
    </citation>
    <scope>NUCLEOTIDE SEQUENCE [LARGE SCALE GENOMIC DNA]</scope>
    <source>
        <strain evidence="7">JCM 18459</strain>
    </source>
</reference>
<evidence type="ECO:0000256" key="1">
    <source>
        <dbReference type="ARBA" id="ARBA00022679"/>
    </source>
</evidence>
<evidence type="ECO:0000259" key="5">
    <source>
        <dbReference type="PROSITE" id="PS51462"/>
    </source>
</evidence>
<feature type="domain" description="Nudix hydrolase" evidence="5">
    <location>
        <begin position="201"/>
        <end position="335"/>
    </location>
</feature>
<dbReference type="Gene3D" id="3.40.630.30">
    <property type="match status" value="1"/>
</dbReference>
<keyword evidence="2" id="KW-0012">Acyltransferase</keyword>
<comment type="caution">
    <text evidence="6">The sequence shown here is derived from an EMBL/GenBank/DDBJ whole genome shotgun (WGS) entry which is preliminary data.</text>
</comment>
<dbReference type="PANTHER" id="PTHR43792">
    <property type="entry name" value="GNAT FAMILY, PUTATIVE (AFU_ORTHOLOGUE AFUA_3G00765)-RELATED-RELATED"/>
    <property type="match status" value="1"/>
</dbReference>
<dbReference type="PANTHER" id="PTHR43792:SF8">
    <property type="entry name" value="[RIBOSOMAL PROTEIN US5]-ALANINE N-ACETYLTRANSFERASE"/>
    <property type="match status" value="1"/>
</dbReference>
<evidence type="ECO:0000256" key="2">
    <source>
        <dbReference type="ARBA" id="ARBA00023315"/>
    </source>
</evidence>
<dbReference type="RefSeq" id="WP_345459271.1">
    <property type="nucleotide sequence ID" value="NZ_BAABKG010000003.1"/>
</dbReference>
<dbReference type="Proteomes" id="UP001500221">
    <property type="component" value="Unassembled WGS sequence"/>
</dbReference>
<dbReference type="Pfam" id="PF13302">
    <property type="entry name" value="Acetyltransf_3"/>
    <property type="match status" value="1"/>
</dbReference>
<dbReference type="InterPro" id="IPR051531">
    <property type="entry name" value="N-acetyltransferase"/>
</dbReference>
<keyword evidence="1" id="KW-0808">Transferase</keyword>
<dbReference type="EMBL" id="BAABKG010000003">
    <property type="protein sequence ID" value="GAA5150293.1"/>
    <property type="molecule type" value="Genomic_DNA"/>
</dbReference>
<keyword evidence="7" id="KW-1185">Reference proteome</keyword>
<feature type="domain" description="N-acetyltransferase" evidence="4">
    <location>
        <begin position="12"/>
        <end position="181"/>
    </location>
</feature>
<evidence type="ECO:0000313" key="7">
    <source>
        <dbReference type="Proteomes" id="UP001500221"/>
    </source>
</evidence>
<dbReference type="InterPro" id="IPR016181">
    <property type="entry name" value="Acyl_CoA_acyltransferase"/>
</dbReference>
<dbReference type="InterPro" id="IPR000086">
    <property type="entry name" value="NUDIX_hydrolase_dom"/>
</dbReference>
<evidence type="ECO:0008006" key="8">
    <source>
        <dbReference type="Google" id="ProtNLM"/>
    </source>
</evidence>
<organism evidence="6 7">
    <name type="scientific">Nocardioides marinquilinus</name>
    <dbReference type="NCBI Taxonomy" id="1210400"/>
    <lineage>
        <taxon>Bacteria</taxon>
        <taxon>Bacillati</taxon>
        <taxon>Actinomycetota</taxon>
        <taxon>Actinomycetes</taxon>
        <taxon>Propionibacteriales</taxon>
        <taxon>Nocardioidaceae</taxon>
        <taxon>Nocardioides</taxon>
    </lineage>
</organism>
<name>A0ABP9PQ65_9ACTN</name>